<gene>
    <name evidence="2" type="ORF">BCON_0584g00030</name>
</gene>
<reference evidence="2 3" key="1">
    <citation type="submission" date="2017-12" db="EMBL/GenBank/DDBJ databases">
        <title>Comparative genomics of Botrytis spp.</title>
        <authorList>
            <person name="Valero-Jimenez C.A."/>
            <person name="Tapia P."/>
            <person name="Veloso J."/>
            <person name="Silva-Moreno E."/>
            <person name="Staats M."/>
            <person name="Valdes J.H."/>
            <person name="Van Kan J.A.L."/>
        </authorList>
    </citation>
    <scope>NUCLEOTIDE SEQUENCE [LARGE SCALE GENOMIC DNA]</scope>
    <source>
        <strain evidence="2 3">MUCL11595</strain>
    </source>
</reference>
<comment type="caution">
    <text evidence="2">The sequence shown here is derived from an EMBL/GenBank/DDBJ whole genome shotgun (WGS) entry which is preliminary data.</text>
</comment>
<dbReference type="EMBL" id="PQXN01000582">
    <property type="protein sequence ID" value="TGO44164.1"/>
    <property type="molecule type" value="Genomic_DNA"/>
</dbReference>
<organism evidence="2 3">
    <name type="scientific">Botryotinia convoluta</name>
    <dbReference type="NCBI Taxonomy" id="54673"/>
    <lineage>
        <taxon>Eukaryota</taxon>
        <taxon>Fungi</taxon>
        <taxon>Dikarya</taxon>
        <taxon>Ascomycota</taxon>
        <taxon>Pezizomycotina</taxon>
        <taxon>Leotiomycetes</taxon>
        <taxon>Helotiales</taxon>
        <taxon>Sclerotiniaceae</taxon>
        <taxon>Botryotinia</taxon>
    </lineage>
</organism>
<evidence type="ECO:0000313" key="2">
    <source>
        <dbReference type="EMBL" id="TGO44164.1"/>
    </source>
</evidence>
<proteinExistence type="predicted"/>
<feature type="region of interest" description="Disordered" evidence="1">
    <location>
        <begin position="1"/>
        <end position="137"/>
    </location>
</feature>
<protein>
    <submittedName>
        <fullName evidence="2">Uncharacterized protein</fullName>
    </submittedName>
</protein>
<dbReference type="OrthoDB" id="3524467at2759"/>
<sequence length="261" mass="29681">MDHFFEDLMNSPVSATSEQTPSKLQCSPSNQDKGPIQSYNSNQRHNNGNENSHASSLDQISSNLPQSNPSGFQHLNGTTFYPDDTSFNPHSHLSVSSTFNSRPSMPPPVPDPSTICRQHKRTHSSFQFDSSNKDAEKQKDYENTSLFFGVDDKQRENQYGNQSYSDLRSEFLQIISKLKGEFDTEKKIRMAIQRELVNIKSESDTYIKFALTFSEKCGEFLASFPRQMKEAKTAFDDKVSILDRKIAEVESLKQQLQTDII</sequence>
<name>A0A4Z1H4Q5_9HELO</name>
<keyword evidence="3" id="KW-1185">Reference proteome</keyword>
<evidence type="ECO:0000256" key="1">
    <source>
        <dbReference type="SAM" id="MobiDB-lite"/>
    </source>
</evidence>
<dbReference type="Proteomes" id="UP000297527">
    <property type="component" value="Unassembled WGS sequence"/>
</dbReference>
<dbReference type="AlphaFoldDB" id="A0A4Z1H4Q5"/>
<feature type="compositionally biased region" description="Polar residues" evidence="1">
    <location>
        <begin position="11"/>
        <end position="100"/>
    </location>
</feature>
<evidence type="ECO:0000313" key="3">
    <source>
        <dbReference type="Proteomes" id="UP000297527"/>
    </source>
</evidence>
<accession>A0A4Z1H4Q5</accession>